<dbReference type="InterPro" id="IPR002347">
    <property type="entry name" value="SDR_fam"/>
</dbReference>
<gene>
    <name evidence="4" type="primary">yghA</name>
    <name evidence="4" type="ORF">CGLAU_04050</name>
</gene>
<dbReference type="FunFam" id="3.40.50.720:FF:000084">
    <property type="entry name" value="Short-chain dehydrogenase reductase"/>
    <property type="match status" value="1"/>
</dbReference>
<evidence type="ECO:0000256" key="2">
    <source>
        <dbReference type="ARBA" id="ARBA00023002"/>
    </source>
</evidence>
<feature type="compositionally biased region" description="Basic and acidic residues" evidence="3">
    <location>
        <begin position="18"/>
        <end position="40"/>
    </location>
</feature>
<dbReference type="EC" id="1.-.-.-" evidence="4"/>
<dbReference type="Gene3D" id="3.40.50.720">
    <property type="entry name" value="NAD(P)-binding Rossmann-like Domain"/>
    <property type="match status" value="1"/>
</dbReference>
<evidence type="ECO:0000256" key="1">
    <source>
        <dbReference type="ARBA" id="ARBA00006484"/>
    </source>
</evidence>
<keyword evidence="5" id="KW-1185">Reference proteome</keyword>
<dbReference type="SUPFAM" id="SSF51735">
    <property type="entry name" value="NAD(P)-binding Rossmann-fold domains"/>
    <property type="match status" value="1"/>
</dbReference>
<protein>
    <submittedName>
        <fullName evidence="4">Putative oxidoreductase YghA</fullName>
        <ecNumber evidence="4">1.-.-.-</ecNumber>
    </submittedName>
</protein>
<sequence length="303" mass="31990">MKNASSLAAMALIDPRTKYPSEFDKEDRQKDPGLDVKMTTEPDLGQSTYKGSGKLQGRRALITGGDSGIGAATAIAFAREGADVAIAYLPEEQEDAERILSAIEDAGQKAVGIPGDLRELSVCEETVQKAVDELGGLDILVNNASRQVWNDGVLEISDEDFDATMKTNIYSAFRVTKAAVPHMPPGSSIIFSTSIQAYDPSKELLDYAMTKAAFNNFAKGLSGELLPSKGIRVNAVAPGPIWTVIQPAEGQPEEVVDNFGKGSDMGRPGQPAELAGAYVFLASEDASYVSGETLAVTGGALTP</sequence>
<reference evidence="4 5" key="1">
    <citation type="submission" date="2016-12" db="EMBL/GenBank/DDBJ databases">
        <authorList>
            <person name="Song W.-J."/>
            <person name="Kurnit D.M."/>
        </authorList>
    </citation>
    <scope>NUCLEOTIDE SEQUENCE [LARGE SCALE GENOMIC DNA]</scope>
    <source>
        <strain evidence="4 5">DSM 30827</strain>
    </source>
</reference>
<proteinExistence type="inferred from homology"/>
<evidence type="ECO:0000313" key="4">
    <source>
        <dbReference type="EMBL" id="AQQ14786.1"/>
    </source>
</evidence>
<feature type="region of interest" description="Disordered" evidence="3">
    <location>
        <begin position="18"/>
        <end position="52"/>
    </location>
</feature>
<dbReference type="Proteomes" id="UP000217209">
    <property type="component" value="Chromosome"/>
</dbReference>
<dbReference type="AlphaFoldDB" id="A0A1Q2HVA4"/>
<dbReference type="PANTHER" id="PTHR48107:SF16">
    <property type="entry name" value="NADPH-DEPENDENT ALDEHYDE REDUCTASE 1, CHLOROPLASTIC"/>
    <property type="match status" value="1"/>
</dbReference>
<keyword evidence="2 4" id="KW-0560">Oxidoreductase</keyword>
<evidence type="ECO:0000313" key="5">
    <source>
        <dbReference type="Proteomes" id="UP000217209"/>
    </source>
</evidence>
<dbReference type="Pfam" id="PF13561">
    <property type="entry name" value="adh_short_C2"/>
    <property type="match status" value="1"/>
</dbReference>
<organism evidence="4 5">
    <name type="scientific">Corynebacterium glaucum</name>
    <dbReference type="NCBI Taxonomy" id="187491"/>
    <lineage>
        <taxon>Bacteria</taxon>
        <taxon>Bacillati</taxon>
        <taxon>Actinomycetota</taxon>
        <taxon>Actinomycetes</taxon>
        <taxon>Mycobacteriales</taxon>
        <taxon>Corynebacteriaceae</taxon>
        <taxon>Corynebacterium</taxon>
    </lineage>
</organism>
<dbReference type="PRINTS" id="PR00081">
    <property type="entry name" value="GDHRDH"/>
</dbReference>
<dbReference type="KEGG" id="cgv:CGLAU_04050"/>
<dbReference type="EMBL" id="CP019688">
    <property type="protein sequence ID" value="AQQ14786.1"/>
    <property type="molecule type" value="Genomic_DNA"/>
</dbReference>
<accession>A0A1Q2HVA4</accession>
<dbReference type="InterPro" id="IPR036291">
    <property type="entry name" value="NAD(P)-bd_dom_sf"/>
</dbReference>
<dbReference type="PANTHER" id="PTHR48107">
    <property type="entry name" value="NADPH-DEPENDENT ALDEHYDE REDUCTASE-LIKE PROTEIN, CHLOROPLASTIC-RELATED"/>
    <property type="match status" value="1"/>
</dbReference>
<comment type="similarity">
    <text evidence="1">Belongs to the short-chain dehydrogenases/reductases (SDR) family.</text>
</comment>
<evidence type="ECO:0000256" key="3">
    <source>
        <dbReference type="SAM" id="MobiDB-lite"/>
    </source>
</evidence>
<dbReference type="GO" id="GO:0016614">
    <property type="term" value="F:oxidoreductase activity, acting on CH-OH group of donors"/>
    <property type="evidence" value="ECO:0007669"/>
    <property type="project" value="UniProtKB-ARBA"/>
</dbReference>
<name>A0A1Q2HVA4_9CORY</name>